<dbReference type="GO" id="GO:0004252">
    <property type="term" value="F:serine-type endopeptidase activity"/>
    <property type="evidence" value="ECO:0007669"/>
    <property type="project" value="InterPro"/>
</dbReference>
<dbReference type="AlphaFoldDB" id="A0A8G0LRW8"/>
<reference evidence="2 3" key="1">
    <citation type="journal article" date="2021" name="BMC Genomics">
        <title>Telomere-to-telomere genome assembly of asparaginase-producing Trichoderma simmonsii.</title>
        <authorList>
            <person name="Chung D."/>
            <person name="Kwon Y.M."/>
            <person name="Yang Y."/>
        </authorList>
    </citation>
    <scope>NUCLEOTIDE SEQUENCE [LARGE SCALE GENOMIC DNA]</scope>
    <source>
        <strain evidence="2 3">GH-Sj1</strain>
    </source>
</reference>
<organism evidence="2 3">
    <name type="scientific">Trichoderma simmonsii</name>
    <dbReference type="NCBI Taxonomy" id="1491479"/>
    <lineage>
        <taxon>Eukaryota</taxon>
        <taxon>Fungi</taxon>
        <taxon>Dikarya</taxon>
        <taxon>Ascomycota</taxon>
        <taxon>Pezizomycotina</taxon>
        <taxon>Sordariomycetes</taxon>
        <taxon>Hypocreomycetidae</taxon>
        <taxon>Hypocreales</taxon>
        <taxon>Hypocreaceae</taxon>
        <taxon>Trichoderma</taxon>
    </lineage>
</organism>
<sequence length="597" mass="67296">MWDAIERKIATKVTPEDKSSYLYYEKEEIEDVIKFRFNLEGASFIIDRSYIKKIEKYSRLKFETALEFVRLPYWKPAHATRSDKLLKDTSGEQDIEPDPYIHLFRYMWNQGTTKIFSLEVTDDGPEPHTNASIREALQGKALESPSPLKFEIETWMWKKYDICTETVASAAPTARHVWLWSSGNTAVLRGWACGSGLSGMKELENLTVVINPKNVKDHEDCENYLEDFKKDIIERCPRLSLKDINVQIYPLYPTSLEVSGEGATKVGSNNLPQNADKKSKKPTDWLHELSLFKEFIVNLARKSDLAVKVAVIDDGCRLADFKGAEPTGNSFCADDRAYFAGQCEHGTSMARCIREVCPTASLYIARLDVTGKEEAQPFTVKSCCKALRWAIAVGVDVICMSWTFATKELGEDAYEAEFRQLITEADKQNIILFASLPDKGPTSLVSDFAPVSFKEVIKIGSATVYGEVIPDNRFAGADFLLPGEDSQEGKETVKGSSYATAYASGLAAVVLLTIRLYKIHHGSSDPDEIKKIEDTARTRKGMEEIFKRLSPGDLKKEKNVYVRPYLIFGQKAENFDISDEGKQKTLKRIVNDFFHGK</sequence>
<dbReference type="Gene3D" id="3.40.50.200">
    <property type="entry name" value="Peptidase S8/S53 domain"/>
    <property type="match status" value="1"/>
</dbReference>
<accession>A0A8G0LRW8</accession>
<gene>
    <name evidence="2" type="ORF">H0G86_011493</name>
</gene>
<dbReference type="Proteomes" id="UP000826661">
    <property type="component" value="Chromosome VI"/>
</dbReference>
<protein>
    <recommendedName>
        <fullName evidence="1">Peptidase S8/S53 domain-containing protein</fullName>
    </recommendedName>
</protein>
<keyword evidence="3" id="KW-1185">Reference proteome</keyword>
<evidence type="ECO:0000313" key="3">
    <source>
        <dbReference type="Proteomes" id="UP000826661"/>
    </source>
</evidence>
<dbReference type="Pfam" id="PF00082">
    <property type="entry name" value="Peptidase_S8"/>
    <property type="match status" value="1"/>
</dbReference>
<dbReference type="InterPro" id="IPR036852">
    <property type="entry name" value="Peptidase_S8/S53_dom_sf"/>
</dbReference>
<name>A0A8G0LRW8_9HYPO</name>
<dbReference type="InterPro" id="IPR000209">
    <property type="entry name" value="Peptidase_S8/S53_dom"/>
</dbReference>
<dbReference type="GO" id="GO:0006508">
    <property type="term" value="P:proteolysis"/>
    <property type="evidence" value="ECO:0007669"/>
    <property type="project" value="InterPro"/>
</dbReference>
<evidence type="ECO:0000259" key="1">
    <source>
        <dbReference type="Pfam" id="PF00082"/>
    </source>
</evidence>
<proteinExistence type="predicted"/>
<dbReference type="SUPFAM" id="SSF52743">
    <property type="entry name" value="Subtilisin-like"/>
    <property type="match status" value="1"/>
</dbReference>
<feature type="domain" description="Peptidase S8/S53" evidence="1">
    <location>
        <begin position="340"/>
        <end position="511"/>
    </location>
</feature>
<evidence type="ECO:0000313" key="2">
    <source>
        <dbReference type="EMBL" id="QYT04591.1"/>
    </source>
</evidence>
<dbReference type="EMBL" id="CP075869">
    <property type="protein sequence ID" value="QYT04591.1"/>
    <property type="molecule type" value="Genomic_DNA"/>
</dbReference>